<evidence type="ECO:0000256" key="2">
    <source>
        <dbReference type="ARBA" id="ARBA00022803"/>
    </source>
</evidence>
<evidence type="ECO:0000313" key="5">
    <source>
        <dbReference type="EMBL" id="MCK8482010.1"/>
    </source>
</evidence>
<sequence length="294" mass="33286">MKNISIITTLIISIHISYSQAYKTAFRAEMCDCLTTESLKRPLSENTYKTCFRETLPKFANQIDALIIEEDLNQKYLLGQIARRDLIVEIQPELVYTCTTYFEYLERGKLSKKLIAQESINESALEAQNQYVAMSPNAYAYFSRAQLHYNLGNLAESEADIRKSLEVNPNSANPKSTRNELLLLALIYEENQQYEKAIAIYDQVYMGVYDSGTAILRALADKKNGGTISNIPKFSEDKLSSVNSNSRRNGRASRSGKNKEAGQQDAKAKARNEKNRSKKKSDTSALKKLFKIDN</sequence>
<keyword evidence="6" id="KW-1185">Reference proteome</keyword>
<dbReference type="EMBL" id="JALPQF010000018">
    <property type="protein sequence ID" value="MCK8482010.1"/>
    <property type="molecule type" value="Genomic_DNA"/>
</dbReference>
<keyword evidence="1" id="KW-0677">Repeat</keyword>
<gene>
    <name evidence="5" type="ORF">MUY34_15350</name>
</gene>
<feature type="region of interest" description="Disordered" evidence="4">
    <location>
        <begin position="230"/>
        <end position="294"/>
    </location>
</feature>
<keyword evidence="2 3" id="KW-0802">TPR repeat</keyword>
<dbReference type="Pfam" id="PF13181">
    <property type="entry name" value="TPR_8"/>
    <property type="match status" value="1"/>
</dbReference>
<protein>
    <submittedName>
        <fullName evidence="5">Tetratricopeptide repeat protein</fullName>
    </submittedName>
</protein>
<dbReference type="InterPro" id="IPR013105">
    <property type="entry name" value="TPR_2"/>
</dbReference>
<dbReference type="Gene3D" id="1.25.40.10">
    <property type="entry name" value="Tetratricopeptide repeat domain"/>
    <property type="match status" value="1"/>
</dbReference>
<dbReference type="PROSITE" id="PS50005">
    <property type="entry name" value="TPR"/>
    <property type="match status" value="1"/>
</dbReference>
<evidence type="ECO:0000256" key="3">
    <source>
        <dbReference type="PROSITE-ProRule" id="PRU00339"/>
    </source>
</evidence>
<organism evidence="5 6">
    <name type="scientific">Psychroserpens algicola</name>
    <dbReference type="NCBI Taxonomy" id="1719034"/>
    <lineage>
        <taxon>Bacteria</taxon>
        <taxon>Pseudomonadati</taxon>
        <taxon>Bacteroidota</taxon>
        <taxon>Flavobacteriia</taxon>
        <taxon>Flavobacteriales</taxon>
        <taxon>Flavobacteriaceae</taxon>
        <taxon>Psychroserpens</taxon>
    </lineage>
</organism>
<dbReference type="InterPro" id="IPR011990">
    <property type="entry name" value="TPR-like_helical_dom_sf"/>
</dbReference>
<name>A0ABT0HCD0_9FLAO</name>
<feature type="repeat" description="TPR" evidence="3">
    <location>
        <begin position="138"/>
        <end position="171"/>
    </location>
</feature>
<dbReference type="SMART" id="SM00028">
    <property type="entry name" value="TPR"/>
    <property type="match status" value="2"/>
</dbReference>
<accession>A0ABT0HCD0</accession>
<dbReference type="Pfam" id="PF07719">
    <property type="entry name" value="TPR_2"/>
    <property type="match status" value="1"/>
</dbReference>
<evidence type="ECO:0000256" key="1">
    <source>
        <dbReference type="ARBA" id="ARBA00022737"/>
    </source>
</evidence>
<dbReference type="Proteomes" id="UP001203687">
    <property type="component" value="Unassembled WGS sequence"/>
</dbReference>
<reference evidence="5" key="1">
    <citation type="submission" date="2022-04" db="EMBL/GenBank/DDBJ databases">
        <authorList>
            <person name="Ren T."/>
        </authorList>
    </citation>
    <scope>NUCLEOTIDE SEQUENCE</scope>
    <source>
        <strain evidence="5">F63249</strain>
    </source>
</reference>
<evidence type="ECO:0000313" key="6">
    <source>
        <dbReference type="Proteomes" id="UP001203687"/>
    </source>
</evidence>
<feature type="compositionally biased region" description="Basic and acidic residues" evidence="4">
    <location>
        <begin position="257"/>
        <end position="275"/>
    </location>
</feature>
<dbReference type="SUPFAM" id="SSF48452">
    <property type="entry name" value="TPR-like"/>
    <property type="match status" value="1"/>
</dbReference>
<dbReference type="RefSeq" id="WP_248413762.1">
    <property type="nucleotide sequence ID" value="NZ_JALPQF010000018.1"/>
</dbReference>
<comment type="caution">
    <text evidence="5">The sequence shown here is derived from an EMBL/GenBank/DDBJ whole genome shotgun (WGS) entry which is preliminary data.</text>
</comment>
<proteinExistence type="predicted"/>
<evidence type="ECO:0000256" key="4">
    <source>
        <dbReference type="SAM" id="MobiDB-lite"/>
    </source>
</evidence>
<dbReference type="InterPro" id="IPR019734">
    <property type="entry name" value="TPR_rpt"/>
</dbReference>